<evidence type="ECO:0000256" key="2">
    <source>
        <dbReference type="ARBA" id="ARBA00022679"/>
    </source>
</evidence>
<reference evidence="8 9" key="1">
    <citation type="submission" date="2024-01" db="EMBL/GenBank/DDBJ databases">
        <title>The genomes of 5 underutilized Papilionoideae crops provide insights into root nodulation and disease resistanc.</title>
        <authorList>
            <person name="Jiang F."/>
        </authorList>
    </citation>
    <scope>NUCLEOTIDE SEQUENCE [LARGE SCALE GENOMIC DNA]</scope>
    <source>
        <strain evidence="8">DUOXIRENSHENG_FW03</strain>
        <tissue evidence="8">Leaves</tissue>
    </source>
</reference>
<dbReference type="PANTHER" id="PTHR21392">
    <property type="entry name" value="TRNA-URIDINE AMINOCARBOXYPROPYLTRANSFERASE 2"/>
    <property type="match status" value="1"/>
</dbReference>
<dbReference type="AlphaFoldDB" id="A0AAN9SH09"/>
<gene>
    <name evidence="8" type="ORF">VNO78_17105</name>
</gene>
<evidence type="ECO:0000256" key="4">
    <source>
        <dbReference type="ARBA" id="ARBA00022694"/>
    </source>
</evidence>
<dbReference type="EMBL" id="JAYMYS010000004">
    <property type="protein sequence ID" value="KAK7396241.1"/>
    <property type="molecule type" value="Genomic_DNA"/>
</dbReference>
<dbReference type="EC" id="2.5.1.25" evidence="1"/>
<dbReference type="GO" id="GO:0008033">
    <property type="term" value="P:tRNA processing"/>
    <property type="evidence" value="ECO:0007669"/>
    <property type="project" value="UniProtKB-KW"/>
</dbReference>
<dbReference type="Proteomes" id="UP001386955">
    <property type="component" value="Unassembled WGS sequence"/>
</dbReference>
<organism evidence="8 9">
    <name type="scientific">Psophocarpus tetragonolobus</name>
    <name type="common">Winged bean</name>
    <name type="synonym">Dolichos tetragonolobus</name>
    <dbReference type="NCBI Taxonomy" id="3891"/>
    <lineage>
        <taxon>Eukaryota</taxon>
        <taxon>Viridiplantae</taxon>
        <taxon>Streptophyta</taxon>
        <taxon>Embryophyta</taxon>
        <taxon>Tracheophyta</taxon>
        <taxon>Spermatophyta</taxon>
        <taxon>Magnoliopsida</taxon>
        <taxon>eudicotyledons</taxon>
        <taxon>Gunneridae</taxon>
        <taxon>Pentapetalae</taxon>
        <taxon>rosids</taxon>
        <taxon>fabids</taxon>
        <taxon>Fabales</taxon>
        <taxon>Fabaceae</taxon>
        <taxon>Papilionoideae</taxon>
        <taxon>50 kb inversion clade</taxon>
        <taxon>NPAAA clade</taxon>
        <taxon>indigoferoid/millettioid clade</taxon>
        <taxon>Phaseoleae</taxon>
        <taxon>Psophocarpus</taxon>
    </lineage>
</organism>
<proteinExistence type="inferred from homology"/>
<evidence type="ECO:0000256" key="3">
    <source>
        <dbReference type="ARBA" id="ARBA00022691"/>
    </source>
</evidence>
<keyword evidence="3" id="KW-0949">S-adenosyl-L-methionine</keyword>
<evidence type="ECO:0000313" key="8">
    <source>
        <dbReference type="EMBL" id="KAK7396241.1"/>
    </source>
</evidence>
<evidence type="ECO:0000256" key="1">
    <source>
        <dbReference type="ARBA" id="ARBA00012386"/>
    </source>
</evidence>
<keyword evidence="9" id="KW-1185">Reference proteome</keyword>
<evidence type="ECO:0000256" key="6">
    <source>
        <dbReference type="ARBA" id="ARBA00048718"/>
    </source>
</evidence>
<evidence type="ECO:0000259" key="7">
    <source>
        <dbReference type="SMART" id="SM01144"/>
    </source>
</evidence>
<sequence>MSMEAEEGEEATSQRRSICSYCERPSSVCLCHALPIPPMETATEILIIQHPHEARHKLSTTPILTKSLLRASSLTARRLRPGLSPLLDRSPPALFLFPSAAPALHLSALPPARPGLLLIAFDATWQHAREMVRASHDFLSHFATRVSLSVDETLHGGSIYDSELILRKEPFAGCVSTLEAVARALRVLEPNGLQIEDSLLRVLREMVRLQAGFLKPVKPRPNLLKKPALLKQNTEPSHQEETADLLTYKTTIGIILLILLVHSFCSNSTTNYRRTKLYALGSSEDDWTFSSSDITIIGISYQNVVVVHKLPEPPIPKCLNTFLKLKRWIIANV</sequence>
<accession>A0AAN9SH09</accession>
<dbReference type="GO" id="GO:0016432">
    <property type="term" value="F:tRNA-uridine aminocarboxypropyltransferase activity"/>
    <property type="evidence" value="ECO:0007669"/>
    <property type="project" value="UniProtKB-EC"/>
</dbReference>
<dbReference type="SMART" id="SM01144">
    <property type="entry name" value="DTW"/>
    <property type="match status" value="1"/>
</dbReference>
<comment type="catalytic activity">
    <reaction evidence="6">
        <text>a uridine in tRNA + S-adenosyl-L-methionine = a 3-[(3S)-3-amino-3-carboxypropyl]uridine in tRNA + S-methyl-5'-thioadenosine + H(+)</text>
        <dbReference type="Rhea" id="RHEA:62432"/>
        <dbReference type="Rhea" id="RHEA-COMP:13339"/>
        <dbReference type="Rhea" id="RHEA-COMP:16092"/>
        <dbReference type="ChEBI" id="CHEBI:15378"/>
        <dbReference type="ChEBI" id="CHEBI:17509"/>
        <dbReference type="ChEBI" id="CHEBI:59789"/>
        <dbReference type="ChEBI" id="CHEBI:65315"/>
        <dbReference type="ChEBI" id="CHEBI:82930"/>
        <dbReference type="EC" id="2.5.1.25"/>
    </reaction>
</comment>
<comment type="caution">
    <text evidence="8">The sequence shown here is derived from an EMBL/GenBank/DDBJ whole genome shotgun (WGS) entry which is preliminary data.</text>
</comment>
<feature type="domain" description="DTW" evidence="7">
    <location>
        <begin position="15"/>
        <end position="215"/>
    </location>
</feature>
<dbReference type="InterPro" id="IPR039262">
    <property type="entry name" value="DTWD2/TAPT"/>
</dbReference>
<protein>
    <recommendedName>
        <fullName evidence="1">tRNA-uridine aminocarboxypropyltransferase</fullName>
        <ecNumber evidence="1">2.5.1.25</ecNumber>
    </recommendedName>
</protein>
<keyword evidence="4" id="KW-0819">tRNA processing</keyword>
<dbReference type="Pfam" id="PF03942">
    <property type="entry name" value="DTW"/>
    <property type="match status" value="1"/>
</dbReference>
<dbReference type="InterPro" id="IPR005636">
    <property type="entry name" value="DTW"/>
</dbReference>
<keyword evidence="2" id="KW-0808">Transferase</keyword>
<dbReference type="PANTHER" id="PTHR21392:SF0">
    <property type="entry name" value="TRNA-URIDINE AMINOCARBOXYPROPYLTRANSFERASE 2"/>
    <property type="match status" value="1"/>
</dbReference>
<evidence type="ECO:0000313" key="9">
    <source>
        <dbReference type="Proteomes" id="UP001386955"/>
    </source>
</evidence>
<name>A0AAN9SH09_PSOTE</name>
<evidence type="ECO:0000256" key="5">
    <source>
        <dbReference type="ARBA" id="ARBA00034489"/>
    </source>
</evidence>
<comment type="similarity">
    <text evidence="5">Belongs to the TDD superfamily. DTWD2 family.</text>
</comment>